<keyword evidence="2" id="KW-0614">Plasmid</keyword>
<dbReference type="Proteomes" id="UP001162740">
    <property type="component" value="Plasmid pGD02.2.1"/>
</dbReference>
<feature type="region of interest" description="Disordered" evidence="1">
    <location>
        <begin position="1"/>
        <end position="24"/>
    </location>
</feature>
<evidence type="ECO:0000313" key="3">
    <source>
        <dbReference type="Proteomes" id="UP001162740"/>
    </source>
</evidence>
<geneLocation type="plasmid" evidence="2 3">
    <name>pGD02.2.1</name>
</geneLocation>
<dbReference type="EMBL" id="CP083975">
    <property type="protein sequence ID" value="UZF47880.1"/>
    <property type="molecule type" value="Genomic_DNA"/>
</dbReference>
<accession>A0AA46X0I9</accession>
<dbReference type="RefSeq" id="WP_085470773.1">
    <property type="nucleotide sequence ID" value="NZ_CP083975.1"/>
</dbReference>
<organism evidence="2 3">
    <name type="scientific">Rhodococcus rhodochrous</name>
    <dbReference type="NCBI Taxonomy" id="1829"/>
    <lineage>
        <taxon>Bacteria</taxon>
        <taxon>Bacillati</taxon>
        <taxon>Actinomycetota</taxon>
        <taxon>Actinomycetes</taxon>
        <taxon>Mycobacteriales</taxon>
        <taxon>Nocardiaceae</taxon>
        <taxon>Rhodococcus</taxon>
    </lineage>
</organism>
<gene>
    <name evidence="2" type="ORF">KUM34_026020</name>
</gene>
<dbReference type="AlphaFoldDB" id="A0AA46X0I9"/>
<proteinExistence type="predicted"/>
<evidence type="ECO:0000256" key="1">
    <source>
        <dbReference type="SAM" id="MobiDB-lite"/>
    </source>
</evidence>
<reference evidence="2 3" key="1">
    <citation type="journal article" date="2021" name="Front. Microbiol.">
        <title>Bacterial Transformation of Aromatic Monomers in Softwood Black Liquor.</title>
        <authorList>
            <person name="Navas L.E."/>
            <person name="Dexter G."/>
            <person name="Liu J."/>
            <person name="Levy-Booth D."/>
            <person name="Cho M."/>
            <person name="Jang S.K."/>
            <person name="Mansfield S.D."/>
            <person name="Renneckar S."/>
            <person name="Mohn W.W."/>
            <person name="Eltis L.D."/>
        </authorList>
    </citation>
    <scope>NUCLEOTIDE SEQUENCE [LARGE SCALE GENOMIC DNA]</scope>
    <source>
        <strain evidence="2 3">GD02</strain>
    </source>
</reference>
<evidence type="ECO:0000313" key="2">
    <source>
        <dbReference type="EMBL" id="UZF47880.1"/>
    </source>
</evidence>
<sequence>MAHEKEIHASDWTDQDLLTKDEAGERLDDEIESTRARLNELEVQDVAGTDVAASLALVRRRLTAMESLRGTL</sequence>
<protein>
    <submittedName>
        <fullName evidence="2">Uncharacterized protein</fullName>
    </submittedName>
</protein>
<name>A0AA46X0I9_RHORH</name>